<accession>A5DJU5</accession>
<dbReference type="Proteomes" id="UP000001997">
    <property type="component" value="Unassembled WGS sequence"/>
</dbReference>
<dbReference type="eggNOG" id="KOG4569">
    <property type="taxonomic scope" value="Eukaryota"/>
</dbReference>
<protein>
    <recommendedName>
        <fullName evidence="1">triacylglycerol lipase</fullName>
        <ecNumber evidence="1">3.1.1.3</ecNumber>
    </recommendedName>
</protein>
<dbReference type="SUPFAM" id="SSF53474">
    <property type="entry name" value="alpha/beta-Hydrolases"/>
    <property type="match status" value="1"/>
</dbReference>
<dbReference type="GeneID" id="5125962"/>
<proteinExistence type="predicted"/>
<feature type="domain" description="Fungal lipase-type" evidence="4">
    <location>
        <begin position="114"/>
        <end position="259"/>
    </location>
</feature>
<evidence type="ECO:0000313" key="6">
    <source>
        <dbReference type="Proteomes" id="UP000001997"/>
    </source>
</evidence>
<name>A5DJU5_PICGU</name>
<dbReference type="EMBL" id="CH408158">
    <property type="protein sequence ID" value="EDK39448.2"/>
    <property type="molecule type" value="Genomic_DNA"/>
</dbReference>
<sequence length="339" mass="39061">MFLGFYLILGIVYAINIVPFQDSSQLPQPIDRSIYNNLFTYAHLIDISYCISRFGRIEEPFKCDLQCEETFPSMSLVYQWYFDDAVCGYVAITYSNIFNHSAPQNSSDPKKTIIVSLRGTRSIFDTITDTKIEMTPYYGGRNFLPYCGPYCKVHRGFYDVYRNTLSKIDRYLSTELEFEDNYELIFMGHSMGGSVALLLALHYLDLGWNNLSLVTMGQPLTGNVHFTQWVDLVMGSSNRNSRKFLRIIHKNDVVTTIPKSTSIWDTYQQFDNQIYLNCSSSVVEPSPDQVVDCYSADNEYCISGDFGPDYSWKPVDSLYENHNTYFRRLGMCGISIQMH</sequence>
<dbReference type="OrthoDB" id="438440at2759"/>
<dbReference type="OMA" id="HAGEVYI"/>
<evidence type="ECO:0000256" key="1">
    <source>
        <dbReference type="ARBA" id="ARBA00013279"/>
    </source>
</evidence>
<evidence type="ECO:0000256" key="2">
    <source>
        <dbReference type="ARBA" id="ARBA00022729"/>
    </source>
</evidence>
<dbReference type="GO" id="GO:0006629">
    <property type="term" value="P:lipid metabolic process"/>
    <property type="evidence" value="ECO:0007669"/>
    <property type="project" value="InterPro"/>
</dbReference>
<keyword evidence="3" id="KW-0378">Hydrolase</keyword>
<dbReference type="InterPro" id="IPR029058">
    <property type="entry name" value="AB_hydrolase_fold"/>
</dbReference>
<dbReference type="PANTHER" id="PTHR46640:SF1">
    <property type="entry name" value="FUNGAL LIPASE-LIKE DOMAIN-CONTAINING PROTEIN-RELATED"/>
    <property type="match status" value="1"/>
</dbReference>
<organism evidence="5 6">
    <name type="scientific">Meyerozyma guilliermondii (strain ATCC 6260 / CBS 566 / DSM 6381 / JCM 1539 / NBRC 10279 / NRRL Y-324)</name>
    <name type="common">Yeast</name>
    <name type="synonym">Candida guilliermondii</name>
    <dbReference type="NCBI Taxonomy" id="294746"/>
    <lineage>
        <taxon>Eukaryota</taxon>
        <taxon>Fungi</taxon>
        <taxon>Dikarya</taxon>
        <taxon>Ascomycota</taxon>
        <taxon>Saccharomycotina</taxon>
        <taxon>Pichiomycetes</taxon>
        <taxon>Debaryomycetaceae</taxon>
        <taxon>Meyerozyma</taxon>
    </lineage>
</organism>
<dbReference type="Gene3D" id="3.40.50.1820">
    <property type="entry name" value="alpha/beta hydrolase"/>
    <property type="match status" value="1"/>
</dbReference>
<dbReference type="HOGENOM" id="CLU_032957_3_2_1"/>
<evidence type="ECO:0000313" key="5">
    <source>
        <dbReference type="EMBL" id="EDK39448.2"/>
    </source>
</evidence>
<dbReference type="GO" id="GO:0004806">
    <property type="term" value="F:triacylglycerol lipase activity"/>
    <property type="evidence" value="ECO:0007669"/>
    <property type="project" value="UniProtKB-EC"/>
</dbReference>
<keyword evidence="6" id="KW-1185">Reference proteome</keyword>
<dbReference type="PANTHER" id="PTHR46640">
    <property type="entry name" value="TRIACYLGLYCEROL LIPASE, PUTATIVE (AFU_ORTHOLOGUE AFUA_6G06510)-RELATED"/>
    <property type="match status" value="1"/>
</dbReference>
<evidence type="ECO:0000256" key="3">
    <source>
        <dbReference type="ARBA" id="ARBA00022801"/>
    </source>
</evidence>
<dbReference type="CDD" id="cd00519">
    <property type="entry name" value="Lipase_3"/>
    <property type="match status" value="1"/>
</dbReference>
<dbReference type="InParanoid" id="A5DJU5"/>
<dbReference type="KEGG" id="pgu:PGUG_03546"/>
<gene>
    <name evidence="5" type="ORF">PGUG_03546</name>
</gene>
<dbReference type="EC" id="3.1.1.3" evidence="1"/>
<reference evidence="5 6" key="1">
    <citation type="journal article" date="2009" name="Nature">
        <title>Evolution of pathogenicity and sexual reproduction in eight Candida genomes.</title>
        <authorList>
            <person name="Butler G."/>
            <person name="Rasmussen M.D."/>
            <person name="Lin M.F."/>
            <person name="Santos M.A."/>
            <person name="Sakthikumar S."/>
            <person name="Munro C.A."/>
            <person name="Rheinbay E."/>
            <person name="Grabherr M."/>
            <person name="Forche A."/>
            <person name="Reedy J.L."/>
            <person name="Agrafioti I."/>
            <person name="Arnaud M.B."/>
            <person name="Bates S."/>
            <person name="Brown A.J."/>
            <person name="Brunke S."/>
            <person name="Costanzo M.C."/>
            <person name="Fitzpatrick D.A."/>
            <person name="de Groot P.W."/>
            <person name="Harris D."/>
            <person name="Hoyer L.L."/>
            <person name="Hube B."/>
            <person name="Klis F.M."/>
            <person name="Kodira C."/>
            <person name="Lennard N."/>
            <person name="Logue M.E."/>
            <person name="Martin R."/>
            <person name="Neiman A.M."/>
            <person name="Nikolaou E."/>
            <person name="Quail M.A."/>
            <person name="Quinn J."/>
            <person name="Santos M.C."/>
            <person name="Schmitzberger F.F."/>
            <person name="Sherlock G."/>
            <person name="Shah P."/>
            <person name="Silverstein K.A."/>
            <person name="Skrzypek M.S."/>
            <person name="Soll D."/>
            <person name="Staggs R."/>
            <person name="Stansfield I."/>
            <person name="Stumpf M.P."/>
            <person name="Sudbery P.E."/>
            <person name="Srikantha T."/>
            <person name="Zeng Q."/>
            <person name="Berman J."/>
            <person name="Berriman M."/>
            <person name="Heitman J."/>
            <person name="Gow N.A."/>
            <person name="Lorenz M.C."/>
            <person name="Birren B.W."/>
            <person name="Kellis M."/>
            <person name="Cuomo C.A."/>
        </authorList>
    </citation>
    <scope>NUCLEOTIDE SEQUENCE [LARGE SCALE GENOMIC DNA]</scope>
    <source>
        <strain evidence="6">ATCC 6260 / CBS 566 / DSM 6381 / JCM 1539 / NBRC 10279 / NRRL Y-324</strain>
    </source>
</reference>
<dbReference type="InterPro" id="IPR051299">
    <property type="entry name" value="AB_hydrolase_lip/est"/>
</dbReference>
<dbReference type="Pfam" id="PF01764">
    <property type="entry name" value="Lipase_3"/>
    <property type="match status" value="1"/>
</dbReference>
<dbReference type="AlphaFoldDB" id="A5DJU5"/>
<dbReference type="RefSeq" id="XP_001484165.2">
    <property type="nucleotide sequence ID" value="XM_001484115.1"/>
</dbReference>
<evidence type="ECO:0000259" key="4">
    <source>
        <dbReference type="Pfam" id="PF01764"/>
    </source>
</evidence>
<keyword evidence="2" id="KW-0732">Signal</keyword>
<dbReference type="InterPro" id="IPR002921">
    <property type="entry name" value="Fungal_lipase-type"/>
</dbReference>